<dbReference type="InterPro" id="IPR045882">
    <property type="entry name" value="GPT1/2"/>
</dbReference>
<evidence type="ECO:0000313" key="2">
    <source>
        <dbReference type="EMBL" id="KAK1283460.1"/>
    </source>
</evidence>
<feature type="compositionally biased region" description="Polar residues" evidence="1">
    <location>
        <begin position="144"/>
        <end position="154"/>
    </location>
</feature>
<gene>
    <name evidence="2" type="ORF">QJS10_CPB21g01184</name>
</gene>
<evidence type="ECO:0000256" key="1">
    <source>
        <dbReference type="SAM" id="MobiDB-lite"/>
    </source>
</evidence>
<feature type="compositionally biased region" description="Polar residues" evidence="1">
    <location>
        <begin position="105"/>
        <end position="120"/>
    </location>
</feature>
<comment type="caution">
    <text evidence="2">The sequence shown here is derived from an EMBL/GenBank/DDBJ whole genome shotgun (WGS) entry which is preliminary data.</text>
</comment>
<feature type="compositionally biased region" description="Basic and acidic residues" evidence="1">
    <location>
        <begin position="12"/>
        <end position="21"/>
    </location>
</feature>
<feature type="region of interest" description="Disordered" evidence="1">
    <location>
        <begin position="1"/>
        <end position="51"/>
    </location>
</feature>
<dbReference type="Proteomes" id="UP001180020">
    <property type="component" value="Unassembled WGS sequence"/>
</dbReference>
<protein>
    <submittedName>
        <fullName evidence="2">Uncharacterized protein</fullName>
    </submittedName>
</protein>
<evidence type="ECO:0000313" key="3">
    <source>
        <dbReference type="Proteomes" id="UP001180020"/>
    </source>
</evidence>
<dbReference type="AlphaFoldDB" id="A0AAV9C430"/>
<feature type="region of interest" description="Disordered" evidence="1">
    <location>
        <begin position="82"/>
        <end position="154"/>
    </location>
</feature>
<feature type="compositionally biased region" description="Basic residues" evidence="1">
    <location>
        <begin position="1"/>
        <end position="11"/>
    </location>
</feature>
<dbReference type="PANTHER" id="PTHR33737">
    <property type="entry name" value="OS05G0121800 PROTEIN"/>
    <property type="match status" value="1"/>
</dbReference>
<dbReference type="EMBL" id="JAUJYO010000021">
    <property type="protein sequence ID" value="KAK1283460.1"/>
    <property type="molecule type" value="Genomic_DNA"/>
</dbReference>
<accession>A0AAV9C430</accession>
<reference evidence="2" key="2">
    <citation type="submission" date="2023-06" db="EMBL/GenBank/DDBJ databases">
        <authorList>
            <person name="Ma L."/>
            <person name="Liu K.-W."/>
            <person name="Li Z."/>
            <person name="Hsiao Y.-Y."/>
            <person name="Qi Y."/>
            <person name="Fu T."/>
            <person name="Tang G."/>
            <person name="Zhang D."/>
            <person name="Sun W.-H."/>
            <person name="Liu D.-K."/>
            <person name="Li Y."/>
            <person name="Chen G.-Z."/>
            <person name="Liu X.-D."/>
            <person name="Liao X.-Y."/>
            <person name="Jiang Y.-T."/>
            <person name="Yu X."/>
            <person name="Hao Y."/>
            <person name="Huang J."/>
            <person name="Zhao X.-W."/>
            <person name="Ke S."/>
            <person name="Chen Y.-Y."/>
            <person name="Wu W.-L."/>
            <person name="Hsu J.-L."/>
            <person name="Lin Y.-F."/>
            <person name="Huang M.-D."/>
            <person name="Li C.-Y."/>
            <person name="Huang L."/>
            <person name="Wang Z.-W."/>
            <person name="Zhao X."/>
            <person name="Zhong W.-Y."/>
            <person name="Peng D.-H."/>
            <person name="Ahmad S."/>
            <person name="Lan S."/>
            <person name="Zhang J.-S."/>
            <person name="Tsai W.-C."/>
            <person name="Van De Peer Y."/>
            <person name="Liu Z.-J."/>
        </authorList>
    </citation>
    <scope>NUCLEOTIDE SEQUENCE</scope>
    <source>
        <strain evidence="2">CP</strain>
        <tissue evidence="2">Leaves</tissue>
    </source>
</reference>
<name>A0AAV9C430_ACOCL</name>
<dbReference type="GO" id="GO:0008017">
    <property type="term" value="F:microtubule binding"/>
    <property type="evidence" value="ECO:0007669"/>
    <property type="project" value="InterPro"/>
</dbReference>
<keyword evidence="3" id="KW-1185">Reference proteome</keyword>
<feature type="compositionally biased region" description="Basic and acidic residues" evidence="1">
    <location>
        <begin position="87"/>
        <end position="102"/>
    </location>
</feature>
<organism evidence="2 3">
    <name type="scientific">Acorus calamus</name>
    <name type="common">Sweet flag</name>
    <dbReference type="NCBI Taxonomy" id="4465"/>
    <lineage>
        <taxon>Eukaryota</taxon>
        <taxon>Viridiplantae</taxon>
        <taxon>Streptophyta</taxon>
        <taxon>Embryophyta</taxon>
        <taxon>Tracheophyta</taxon>
        <taxon>Spermatophyta</taxon>
        <taxon>Magnoliopsida</taxon>
        <taxon>Liliopsida</taxon>
        <taxon>Acoraceae</taxon>
        <taxon>Acorus</taxon>
    </lineage>
</organism>
<proteinExistence type="predicted"/>
<dbReference type="PANTHER" id="PTHR33737:SF19">
    <property type="entry name" value="BNAA10G12980D PROTEIN"/>
    <property type="match status" value="1"/>
</dbReference>
<reference evidence="2" key="1">
    <citation type="journal article" date="2023" name="Nat. Commun.">
        <title>Diploid and tetraploid genomes of Acorus and the evolution of monocots.</title>
        <authorList>
            <person name="Ma L."/>
            <person name="Liu K.W."/>
            <person name="Li Z."/>
            <person name="Hsiao Y.Y."/>
            <person name="Qi Y."/>
            <person name="Fu T."/>
            <person name="Tang G.D."/>
            <person name="Zhang D."/>
            <person name="Sun W.H."/>
            <person name="Liu D.K."/>
            <person name="Li Y."/>
            <person name="Chen G.Z."/>
            <person name="Liu X.D."/>
            <person name="Liao X.Y."/>
            <person name="Jiang Y.T."/>
            <person name="Yu X."/>
            <person name="Hao Y."/>
            <person name="Huang J."/>
            <person name="Zhao X.W."/>
            <person name="Ke S."/>
            <person name="Chen Y.Y."/>
            <person name="Wu W.L."/>
            <person name="Hsu J.L."/>
            <person name="Lin Y.F."/>
            <person name="Huang M.D."/>
            <person name="Li C.Y."/>
            <person name="Huang L."/>
            <person name="Wang Z.W."/>
            <person name="Zhao X."/>
            <person name="Zhong W.Y."/>
            <person name="Peng D.H."/>
            <person name="Ahmad S."/>
            <person name="Lan S."/>
            <person name="Zhang J.S."/>
            <person name="Tsai W.C."/>
            <person name="Van de Peer Y."/>
            <person name="Liu Z.J."/>
        </authorList>
    </citation>
    <scope>NUCLEOTIDE SEQUENCE</scope>
    <source>
        <strain evidence="2">CP</strain>
    </source>
</reference>
<sequence length="522" mass="56871">MADRCKRRKPHNPSEKNKENHCTVSEDDFLSSSVASRKGKKDGGRCNLRKSMPWNNAYLNEEEGLLDADELSQYATSLVTMSPRLTPHGDRSDWRGLKENLSRGRLSTSDKNTCNSVSKTVTRKARPTGGSKRTQPQGGGCPRTPSSNSQKRPMVMSTVSTNITSKCLKPASVNVNASLFTSQKNVILGAKGSTSSQTVAKVTAEKNVGLSGPLFKVKKGLGNDATSAKPPIHHSGKNINIYSVSRPEHASHICQDTSAFQIQNKPSGLRLPTPSLGFFCRSTQSFKDTKACQLPKSGIPSISHAKDLAELRTPLKSTEEPSHFPKSCIPSVTTVGSLKHLVEVRTPHTSTEHVLVVDPVAILDMRKESSKTTVENDGNGCDTTVEYHVPFQEMGVKDPSSSGSSVSQADYEKELHDEFHCCAEENFTINEKIVTLEVKDQLFGDSKKKATPIKCPLNVVPFSEEWIASLEAAGEEILKLKSGAVQNSPQEKILVEPNPWSPVKRGAPDIGPFDCTKCHLPN</sequence>